<evidence type="ECO:0000313" key="3">
    <source>
        <dbReference type="Proteomes" id="UP000777438"/>
    </source>
</evidence>
<dbReference type="Proteomes" id="UP000777438">
    <property type="component" value="Unassembled WGS sequence"/>
</dbReference>
<protein>
    <recommendedName>
        <fullName evidence="1">AB hydrolase-1 domain-containing protein</fullName>
    </recommendedName>
</protein>
<accession>A0A9P8VRQ0</accession>
<feature type="domain" description="AB hydrolase-1" evidence="1">
    <location>
        <begin position="60"/>
        <end position="171"/>
    </location>
</feature>
<dbReference type="SUPFAM" id="SSF53474">
    <property type="entry name" value="alpha/beta-Hydrolases"/>
    <property type="match status" value="2"/>
</dbReference>
<dbReference type="InterPro" id="IPR029058">
    <property type="entry name" value="AB_hydrolase_fold"/>
</dbReference>
<dbReference type="Gene3D" id="3.40.50.1820">
    <property type="entry name" value="alpha/beta hydrolase"/>
    <property type="match status" value="1"/>
</dbReference>
<dbReference type="Pfam" id="PF12697">
    <property type="entry name" value="Abhydrolase_6"/>
    <property type="match status" value="1"/>
</dbReference>
<sequence>MSVNTESPGSDALRYVSDPRFHRTFTLPASSGHHDDLIVSYADLGRAPDPDGTAPAPPTVLFMPGMFASRYLGVAMHVVAEKLGVRVLVVDRPGMGKSTDVPLDKRVSTWVELVPRLLQHLGIPHVALASHSAGTVFLLNTLSQCRDVLHPTKPFAALLAPFVDPACSKVTSMQLAKYVPVSAFSIWHLIPQFFVLKAGPAFASSGTVVTKASGMISGVSGNQDTSELEKNRQKVEKEYGMSRDLQAEIDKQVFKSMFDENTVGANSEALQCLKKSDSSWGQCSDFAEFVKGLVLDERRRRSSEISNTESARLKVRMYFAEDDALSGKKGQLYVEDCWKGEELGDVRDVLDFESTTIPKTDHDSVMQSVDVLARVFIEAGGVAISTAE</sequence>
<dbReference type="InterPro" id="IPR000073">
    <property type="entry name" value="AB_hydrolase_1"/>
</dbReference>
<evidence type="ECO:0000259" key="1">
    <source>
        <dbReference type="Pfam" id="PF12697"/>
    </source>
</evidence>
<comment type="caution">
    <text evidence="2">The sequence shown here is derived from an EMBL/GenBank/DDBJ whole genome shotgun (WGS) entry which is preliminary data.</text>
</comment>
<keyword evidence="3" id="KW-1185">Reference proteome</keyword>
<dbReference type="EMBL" id="JAGPYM010000052">
    <property type="protein sequence ID" value="KAH6871613.1"/>
    <property type="molecule type" value="Genomic_DNA"/>
</dbReference>
<gene>
    <name evidence="2" type="ORF">B0T10DRAFT_500399</name>
</gene>
<dbReference type="AlphaFoldDB" id="A0A9P8VRQ0"/>
<organism evidence="2 3">
    <name type="scientific">Thelonectria olida</name>
    <dbReference type="NCBI Taxonomy" id="1576542"/>
    <lineage>
        <taxon>Eukaryota</taxon>
        <taxon>Fungi</taxon>
        <taxon>Dikarya</taxon>
        <taxon>Ascomycota</taxon>
        <taxon>Pezizomycotina</taxon>
        <taxon>Sordariomycetes</taxon>
        <taxon>Hypocreomycetidae</taxon>
        <taxon>Hypocreales</taxon>
        <taxon>Nectriaceae</taxon>
        <taxon>Thelonectria</taxon>
    </lineage>
</organism>
<dbReference type="OrthoDB" id="294702at2759"/>
<reference evidence="2 3" key="1">
    <citation type="journal article" date="2021" name="Nat. Commun.">
        <title>Genetic determinants of endophytism in the Arabidopsis root mycobiome.</title>
        <authorList>
            <person name="Mesny F."/>
            <person name="Miyauchi S."/>
            <person name="Thiergart T."/>
            <person name="Pickel B."/>
            <person name="Atanasova L."/>
            <person name="Karlsson M."/>
            <person name="Huettel B."/>
            <person name="Barry K.W."/>
            <person name="Haridas S."/>
            <person name="Chen C."/>
            <person name="Bauer D."/>
            <person name="Andreopoulos W."/>
            <person name="Pangilinan J."/>
            <person name="LaButti K."/>
            <person name="Riley R."/>
            <person name="Lipzen A."/>
            <person name="Clum A."/>
            <person name="Drula E."/>
            <person name="Henrissat B."/>
            <person name="Kohler A."/>
            <person name="Grigoriev I.V."/>
            <person name="Martin F.M."/>
            <person name="Hacquard S."/>
        </authorList>
    </citation>
    <scope>NUCLEOTIDE SEQUENCE [LARGE SCALE GENOMIC DNA]</scope>
    <source>
        <strain evidence="2 3">MPI-CAGE-CH-0241</strain>
    </source>
</reference>
<proteinExistence type="predicted"/>
<name>A0A9P8VRQ0_9HYPO</name>
<evidence type="ECO:0000313" key="2">
    <source>
        <dbReference type="EMBL" id="KAH6871613.1"/>
    </source>
</evidence>